<name>A0A381Y8C8_9ZZZZ</name>
<sequence>MGGCIKPGKIAGLFFMGWLIPALAIGQIDGMVLFSCLEPSGPVTNLVNGSGATVHNWQHQQSNVGGPQFVGDSTLFYQYRVENPTMISGGEGGGIQMLDWFGTLLWDVTISSDSVQHHHDAQWLDNGNILLLAWERKTGQEAQEAGRQTLENTLNQMWSEIILEVAPVYPDSYEVVWAWHLWDHLIQDADSLLPNYGQISQHPERMNINFGTVGGLNAPNTSNADWLHFNSLDYNPYLDQILISARNSNEIYIIDHSTTTEQAAGHSEGNHGRGGDFLYRWGNPEAYGMGDSLDQKLFWNHEANWIDNNCPDSGKVMIFNNGYRRIGPDYSSIEILVIPDSLRLNNTGTYDPPQFFSTMVLDDSLFITRIGGAFQHPDGSILASISLRNRIIEFDPGGGIVWQYETYSHLSVARKYYHFQNTGLEIKSMPVSAAGAFRIFDNYPNPFNPVTQINYYLFKPSMVNISIYDLLGRKIKTLVNQTQEPGYRSIYWNATNDIGKTLGAGIYVYQIQASGFMRSGKMVLLK</sequence>
<dbReference type="InterPro" id="IPR011044">
    <property type="entry name" value="Quino_amine_DH_bsu"/>
</dbReference>
<protein>
    <recommendedName>
        <fullName evidence="2">FlgD Ig-like domain-containing protein</fullName>
    </recommendedName>
</protein>
<dbReference type="NCBIfam" id="TIGR04183">
    <property type="entry name" value="Por_Secre_tail"/>
    <property type="match status" value="1"/>
</dbReference>
<accession>A0A381Y8C8</accession>
<gene>
    <name evidence="1" type="ORF">METZ01_LOCUS126118</name>
</gene>
<proteinExistence type="predicted"/>
<dbReference type="AlphaFoldDB" id="A0A381Y8C8"/>
<evidence type="ECO:0000313" key="1">
    <source>
        <dbReference type="EMBL" id="SVA73264.1"/>
    </source>
</evidence>
<dbReference type="Gene3D" id="2.60.40.4070">
    <property type="match status" value="1"/>
</dbReference>
<dbReference type="EMBL" id="UINC01017620">
    <property type="protein sequence ID" value="SVA73264.1"/>
    <property type="molecule type" value="Genomic_DNA"/>
</dbReference>
<dbReference type="Pfam" id="PF05935">
    <property type="entry name" value="Arylsulfotrans"/>
    <property type="match status" value="1"/>
</dbReference>
<organism evidence="1">
    <name type="scientific">marine metagenome</name>
    <dbReference type="NCBI Taxonomy" id="408172"/>
    <lineage>
        <taxon>unclassified sequences</taxon>
        <taxon>metagenomes</taxon>
        <taxon>ecological metagenomes</taxon>
    </lineage>
</organism>
<reference evidence="1" key="1">
    <citation type="submission" date="2018-05" db="EMBL/GenBank/DDBJ databases">
        <authorList>
            <person name="Lanie J.A."/>
            <person name="Ng W.-L."/>
            <person name="Kazmierczak K.M."/>
            <person name="Andrzejewski T.M."/>
            <person name="Davidsen T.M."/>
            <person name="Wayne K.J."/>
            <person name="Tettelin H."/>
            <person name="Glass J.I."/>
            <person name="Rusch D."/>
            <person name="Podicherti R."/>
            <person name="Tsui H.-C.T."/>
            <person name="Winkler M.E."/>
        </authorList>
    </citation>
    <scope>NUCLEOTIDE SEQUENCE</scope>
</reference>
<dbReference type="GO" id="GO:0004062">
    <property type="term" value="F:aryl sulfotransferase activity"/>
    <property type="evidence" value="ECO:0007669"/>
    <property type="project" value="InterPro"/>
</dbReference>
<dbReference type="InterPro" id="IPR053143">
    <property type="entry name" value="Arylsulfate_ST"/>
</dbReference>
<dbReference type="SUPFAM" id="SSF50969">
    <property type="entry name" value="YVTN repeat-like/Quinoprotein amine dehydrogenase"/>
    <property type="match status" value="1"/>
</dbReference>
<dbReference type="InterPro" id="IPR010262">
    <property type="entry name" value="Arylsulfotransferase_bact"/>
</dbReference>
<dbReference type="PANTHER" id="PTHR35340:SF5">
    <property type="entry name" value="ASST-DOMAIN-CONTAINING PROTEIN"/>
    <property type="match status" value="1"/>
</dbReference>
<dbReference type="InterPro" id="IPR026444">
    <property type="entry name" value="Secre_tail"/>
</dbReference>
<evidence type="ECO:0008006" key="2">
    <source>
        <dbReference type="Google" id="ProtNLM"/>
    </source>
</evidence>
<dbReference type="PANTHER" id="PTHR35340">
    <property type="entry name" value="PQQ ENZYME REPEAT PROTEIN-RELATED"/>
    <property type="match status" value="1"/>
</dbReference>